<feature type="transmembrane region" description="Helical" evidence="15">
    <location>
        <begin position="404"/>
        <end position="427"/>
    </location>
</feature>
<evidence type="ECO:0000256" key="12">
    <source>
        <dbReference type="ARBA" id="ARBA00023136"/>
    </source>
</evidence>
<comment type="similarity">
    <text evidence="3">Belongs to the peptidase M28 family.</text>
</comment>
<evidence type="ECO:0000256" key="9">
    <source>
        <dbReference type="ARBA" id="ARBA00022833"/>
    </source>
</evidence>
<reference evidence="18" key="1">
    <citation type="submission" date="2021-06" db="EMBL/GenBank/DDBJ databases">
        <authorList>
            <person name="Hodson N. C."/>
            <person name="Mongue J. A."/>
            <person name="Jaron S. K."/>
        </authorList>
    </citation>
    <scope>NUCLEOTIDE SEQUENCE</scope>
</reference>
<feature type="transmembrane region" description="Helical" evidence="15">
    <location>
        <begin position="555"/>
        <end position="576"/>
    </location>
</feature>
<evidence type="ECO:0000313" key="18">
    <source>
        <dbReference type="EMBL" id="CAG7733406.1"/>
    </source>
</evidence>
<dbReference type="Pfam" id="PF22248">
    <property type="entry name" value="ERMP1_C"/>
    <property type="match status" value="1"/>
</dbReference>
<evidence type="ECO:0000313" key="19">
    <source>
        <dbReference type="Proteomes" id="UP000708208"/>
    </source>
</evidence>
<keyword evidence="12 15" id="KW-0472">Membrane</keyword>
<dbReference type="Proteomes" id="UP000708208">
    <property type="component" value="Unassembled WGS sequence"/>
</dbReference>
<dbReference type="GO" id="GO:0008235">
    <property type="term" value="F:metalloexopeptidase activity"/>
    <property type="evidence" value="ECO:0007669"/>
    <property type="project" value="InterPro"/>
</dbReference>
<dbReference type="GO" id="GO:0006508">
    <property type="term" value="P:proteolysis"/>
    <property type="evidence" value="ECO:0007669"/>
    <property type="project" value="UniProtKB-KW"/>
</dbReference>
<evidence type="ECO:0000256" key="4">
    <source>
        <dbReference type="ARBA" id="ARBA00022670"/>
    </source>
</evidence>
<keyword evidence="19" id="KW-1185">Reference proteome</keyword>
<feature type="transmembrane region" description="Helical" evidence="15">
    <location>
        <begin position="482"/>
        <end position="502"/>
    </location>
</feature>
<evidence type="ECO:0000256" key="13">
    <source>
        <dbReference type="ARBA" id="ARBA00023180"/>
    </source>
</evidence>
<dbReference type="AlphaFoldDB" id="A0A8J2KX24"/>
<organism evidence="18 19">
    <name type="scientific">Allacma fusca</name>
    <dbReference type="NCBI Taxonomy" id="39272"/>
    <lineage>
        <taxon>Eukaryota</taxon>
        <taxon>Metazoa</taxon>
        <taxon>Ecdysozoa</taxon>
        <taxon>Arthropoda</taxon>
        <taxon>Hexapoda</taxon>
        <taxon>Collembola</taxon>
        <taxon>Symphypleona</taxon>
        <taxon>Sminthuridae</taxon>
        <taxon>Allacma</taxon>
    </lineage>
</organism>
<evidence type="ECO:0000256" key="5">
    <source>
        <dbReference type="ARBA" id="ARBA00022692"/>
    </source>
</evidence>
<evidence type="ECO:0000256" key="14">
    <source>
        <dbReference type="ARBA" id="ARBA00078796"/>
    </source>
</evidence>
<evidence type="ECO:0000256" key="2">
    <source>
        <dbReference type="ARBA" id="ARBA00004477"/>
    </source>
</evidence>
<gene>
    <name evidence="18" type="ORF">AFUS01_LOCUS21851</name>
</gene>
<evidence type="ECO:0000259" key="16">
    <source>
        <dbReference type="Pfam" id="PF04389"/>
    </source>
</evidence>
<dbReference type="GO" id="GO:0005789">
    <property type="term" value="C:endoplasmic reticulum membrane"/>
    <property type="evidence" value="ECO:0007669"/>
    <property type="project" value="UniProtKB-SubCell"/>
</dbReference>
<evidence type="ECO:0000256" key="15">
    <source>
        <dbReference type="SAM" id="Phobius"/>
    </source>
</evidence>
<evidence type="ECO:0000256" key="8">
    <source>
        <dbReference type="ARBA" id="ARBA00022824"/>
    </source>
</evidence>
<dbReference type="FunFam" id="3.40.630.10:FF:000008">
    <property type="entry name" value="Endoplasmic reticulum metallopeptidase 1"/>
    <property type="match status" value="1"/>
</dbReference>
<protein>
    <recommendedName>
        <fullName evidence="14">FXNA-like protease</fullName>
    </recommendedName>
</protein>
<proteinExistence type="inferred from homology"/>
<evidence type="ECO:0000256" key="11">
    <source>
        <dbReference type="ARBA" id="ARBA00023049"/>
    </source>
</evidence>
<sequence length="820" mass="91636">MDYRLPTPLTAEDISDNPSSFIEERARNDLVVFTALGPRVCGSHANDIAAVELLMKTLREIDRVKLPVHNMEIDIQKPTGAFSMGFQEGLTSSYASVPVVIVKLEPASAPVNHSVLINCHFDSVPGSPGASDDMISCVTMLEILRVLTRQDTPLRNTIVFLFNGAEENGMQGSHAFVAGRQANSSQMGHRWAHNLRTFVNLEASGAGGREVLFQTGPGNGWILNSYAKAPYPYGSVVGEEIFQRGLIPSDTDYRVFRDHAKIPGLDMAFIKNGWVYHTKFDNIDNISPGSIQHMGANVLAILQHLGNLDFNQVQYTTEKMVYYDVFGLFVIIYSETTSVIVNLIVGIAAVYFAWREANGEGSTILVHVLTTVMAWVAGVASAALVAAVLNFAKYYAPFHSYPSLALILFGIPAVCAQVLVFSVMFAGREDDTWIATKTTLAFLLLACSFTSRALFTVTINLGFGLIAWITARKLFKDPQRKLLYYLALGEVFPLTMSLYLVNNFVDVFVPIMGRSGTETNPNLFVAILTAVVISVPTLTGLIPIFVFFKKTFLKLSALFFVLILAIIVIVVGRVPYGETTPMRLHLVEVDRTWFDSDLTTVRKTETGFWFFNLDPNLRSFFPVFEESVPEIKNAIDMQTDTCEDLYCGLPYYFPVAKLIRKTQWLPKPVGLSLDLKGRVRMDLIHDSFISPTVRRLTLSFIGPDHMTIVLSPTENYELIKWSLTNEVPEGNVNYKNRPTYFIYHGRGITFERFEVTLDLRRKIAQDVSENVRGALDITFSGFWLHGDEMKSQQMKEIISRFPSWTYGLGFSAATHVYSIP</sequence>
<dbReference type="EMBL" id="CAJVCH010248533">
    <property type="protein sequence ID" value="CAG7733406.1"/>
    <property type="molecule type" value="Genomic_DNA"/>
</dbReference>
<dbReference type="GO" id="GO:0046872">
    <property type="term" value="F:metal ion binding"/>
    <property type="evidence" value="ECO:0007669"/>
    <property type="project" value="UniProtKB-KW"/>
</dbReference>
<keyword evidence="13" id="KW-0325">Glycoprotein</keyword>
<keyword evidence="11" id="KW-0482">Metalloprotease</keyword>
<dbReference type="InterPro" id="IPR007484">
    <property type="entry name" value="Peptidase_M28"/>
</dbReference>
<feature type="transmembrane region" description="Helical" evidence="15">
    <location>
        <begin position="439"/>
        <end position="470"/>
    </location>
</feature>
<evidence type="ECO:0000259" key="17">
    <source>
        <dbReference type="Pfam" id="PF22248"/>
    </source>
</evidence>
<dbReference type="InterPro" id="IPR053973">
    <property type="entry name" value="ERMP1-like_C"/>
</dbReference>
<comment type="cofactor">
    <cofactor evidence="1">
        <name>Zn(2+)</name>
        <dbReference type="ChEBI" id="CHEBI:29105"/>
    </cofactor>
</comment>
<feature type="domain" description="Peptidase M28" evidence="16">
    <location>
        <begin position="100"/>
        <end position="301"/>
    </location>
</feature>
<comment type="subcellular location">
    <subcellularLocation>
        <location evidence="2">Endoplasmic reticulum membrane</location>
        <topology evidence="2">Multi-pass membrane protein</topology>
    </subcellularLocation>
</comment>
<keyword evidence="8" id="KW-0256">Endoplasmic reticulum</keyword>
<evidence type="ECO:0000256" key="1">
    <source>
        <dbReference type="ARBA" id="ARBA00001947"/>
    </source>
</evidence>
<dbReference type="InterPro" id="IPR048024">
    <property type="entry name" value="Fxna-like_M28_dom"/>
</dbReference>
<keyword evidence="10 15" id="KW-1133">Transmembrane helix</keyword>
<feature type="transmembrane region" description="Helical" evidence="15">
    <location>
        <begin position="522"/>
        <end position="548"/>
    </location>
</feature>
<feature type="transmembrane region" description="Helical" evidence="15">
    <location>
        <begin position="325"/>
        <end position="352"/>
    </location>
</feature>
<evidence type="ECO:0000256" key="7">
    <source>
        <dbReference type="ARBA" id="ARBA00022801"/>
    </source>
</evidence>
<keyword evidence="6" id="KW-0479">Metal-binding</keyword>
<evidence type="ECO:0000256" key="6">
    <source>
        <dbReference type="ARBA" id="ARBA00022723"/>
    </source>
</evidence>
<feature type="transmembrane region" description="Helical" evidence="15">
    <location>
        <begin position="364"/>
        <end position="392"/>
    </location>
</feature>
<evidence type="ECO:0000256" key="3">
    <source>
        <dbReference type="ARBA" id="ARBA00010918"/>
    </source>
</evidence>
<dbReference type="PANTHER" id="PTHR12147">
    <property type="entry name" value="METALLOPEPTIDASE M28 FAMILY MEMBER"/>
    <property type="match status" value="1"/>
</dbReference>
<keyword evidence="9" id="KW-0862">Zinc</keyword>
<dbReference type="Pfam" id="PF04389">
    <property type="entry name" value="Peptidase_M28"/>
    <property type="match status" value="1"/>
</dbReference>
<dbReference type="InterPro" id="IPR045175">
    <property type="entry name" value="M28_fam"/>
</dbReference>
<keyword evidence="4" id="KW-0645">Protease</keyword>
<accession>A0A8J2KX24</accession>
<comment type="caution">
    <text evidence="18">The sequence shown here is derived from an EMBL/GenBank/DDBJ whole genome shotgun (WGS) entry which is preliminary data.</text>
</comment>
<feature type="domain" description="Endoplasmic reticulum metallopeptidase 1-like C-terminal" evidence="17">
    <location>
        <begin position="579"/>
        <end position="817"/>
    </location>
</feature>
<name>A0A8J2KX24_9HEXA</name>
<dbReference type="OrthoDB" id="76293at2759"/>
<evidence type="ECO:0000256" key="10">
    <source>
        <dbReference type="ARBA" id="ARBA00022989"/>
    </source>
</evidence>
<dbReference type="CDD" id="cd03875">
    <property type="entry name" value="M28_Fxna_like"/>
    <property type="match status" value="1"/>
</dbReference>
<keyword evidence="7" id="KW-0378">Hydrolase</keyword>
<dbReference type="PANTHER" id="PTHR12147:SF22">
    <property type="entry name" value="ENDOPLASMIC RETICULUM METALLOPEPTIDASE 1"/>
    <property type="match status" value="1"/>
</dbReference>
<keyword evidence="5 15" id="KW-0812">Transmembrane</keyword>